<dbReference type="NCBIfam" id="NF003952">
    <property type="entry name" value="PRK05450.1-5"/>
    <property type="match status" value="1"/>
</dbReference>
<evidence type="ECO:0000256" key="3">
    <source>
        <dbReference type="ARBA" id="ARBA00022985"/>
    </source>
</evidence>
<dbReference type="InterPro" id="IPR004528">
    <property type="entry name" value="KdsB"/>
</dbReference>
<evidence type="ECO:0000256" key="2">
    <source>
        <dbReference type="ARBA" id="ARBA00022695"/>
    </source>
</evidence>
<proteinExistence type="inferred from homology"/>
<dbReference type="NCBIfam" id="TIGR00466">
    <property type="entry name" value="kdsB"/>
    <property type="match status" value="1"/>
</dbReference>
<dbReference type="GO" id="GO:0046872">
    <property type="term" value="F:metal ion binding"/>
    <property type="evidence" value="ECO:0007669"/>
    <property type="project" value="InterPro"/>
</dbReference>
<reference evidence="8 9" key="1">
    <citation type="submission" date="2019-02" db="EMBL/GenBank/DDBJ databases">
        <title>Genomic Encyclopedia of Type Strains, Phase IV (KMG-IV): sequencing the most valuable type-strain genomes for metagenomic binning, comparative biology and taxonomic classification.</title>
        <authorList>
            <person name="Goeker M."/>
        </authorList>
    </citation>
    <scope>NUCLEOTIDE SEQUENCE [LARGE SCALE GENOMIC DNA]</scope>
    <source>
        <strain evidence="8 9">DSM 17196</strain>
    </source>
</reference>
<dbReference type="PANTHER" id="PTHR42866">
    <property type="entry name" value="3-DEOXY-MANNO-OCTULOSONATE CYTIDYLYLTRANSFERASE"/>
    <property type="match status" value="1"/>
</dbReference>
<dbReference type="GO" id="GO:0005829">
    <property type="term" value="C:cytosol"/>
    <property type="evidence" value="ECO:0007669"/>
    <property type="project" value="TreeGrafter"/>
</dbReference>
<comment type="function">
    <text evidence="5">Activates KDO (a required 8-carbon sugar) for incorporation into bacterial lipopolysaccharide in Gram-negative bacteria.</text>
</comment>
<keyword evidence="4" id="KW-0560">Oxidoreductase</keyword>
<dbReference type="Gene3D" id="3.90.550.10">
    <property type="entry name" value="Spore Coat Polysaccharide Biosynthesis Protein SpsA, Chain A"/>
    <property type="match status" value="1"/>
</dbReference>
<dbReference type="Pfam" id="PF25137">
    <property type="entry name" value="ADH_Fe_C"/>
    <property type="match status" value="1"/>
</dbReference>
<dbReference type="EMBL" id="SGXE01000006">
    <property type="protein sequence ID" value="RZS90726.1"/>
    <property type="molecule type" value="Genomic_DNA"/>
</dbReference>
<dbReference type="GO" id="GO:0016491">
    <property type="term" value="F:oxidoreductase activity"/>
    <property type="evidence" value="ECO:0007669"/>
    <property type="project" value="UniProtKB-KW"/>
</dbReference>
<keyword evidence="5" id="KW-0963">Cytoplasm</keyword>
<accession>A0A4Q7NU63</accession>
<dbReference type="CDD" id="cd08184">
    <property type="entry name" value="Fe-ADH_KdnB-like"/>
    <property type="match status" value="1"/>
</dbReference>
<dbReference type="Proteomes" id="UP000292262">
    <property type="component" value="Unassembled WGS sequence"/>
</dbReference>
<dbReference type="EC" id="2.7.7.38" evidence="5"/>
<dbReference type="UniPathway" id="UPA00358">
    <property type="reaction ID" value="UER00476"/>
</dbReference>
<dbReference type="InterPro" id="IPR001670">
    <property type="entry name" value="ADH_Fe/GldA"/>
</dbReference>
<dbReference type="AlphaFoldDB" id="A0A4Q7NU63"/>
<dbReference type="Pfam" id="PF00465">
    <property type="entry name" value="Fe-ADH"/>
    <property type="match status" value="1"/>
</dbReference>
<dbReference type="GO" id="GO:0009103">
    <property type="term" value="P:lipopolysaccharide biosynthetic process"/>
    <property type="evidence" value="ECO:0007669"/>
    <property type="project" value="UniProtKB-UniRule"/>
</dbReference>
<dbReference type="InterPro" id="IPR056798">
    <property type="entry name" value="ADH_Fe_C"/>
</dbReference>
<evidence type="ECO:0000256" key="4">
    <source>
        <dbReference type="ARBA" id="ARBA00023002"/>
    </source>
</evidence>
<comment type="catalytic activity">
    <reaction evidence="5">
        <text>3-deoxy-alpha-D-manno-oct-2-ulosonate + CTP = CMP-3-deoxy-beta-D-manno-octulosonate + diphosphate</text>
        <dbReference type="Rhea" id="RHEA:23448"/>
        <dbReference type="ChEBI" id="CHEBI:33019"/>
        <dbReference type="ChEBI" id="CHEBI:37563"/>
        <dbReference type="ChEBI" id="CHEBI:85986"/>
        <dbReference type="ChEBI" id="CHEBI:85987"/>
        <dbReference type="EC" id="2.7.7.38"/>
    </reaction>
</comment>
<keyword evidence="2 5" id="KW-0548">Nucleotidyltransferase</keyword>
<evidence type="ECO:0000259" key="6">
    <source>
        <dbReference type="Pfam" id="PF00465"/>
    </source>
</evidence>
<dbReference type="SUPFAM" id="SSF56796">
    <property type="entry name" value="Dehydroquinate synthase-like"/>
    <property type="match status" value="1"/>
</dbReference>
<gene>
    <name evidence="5" type="primary">kdsB</name>
    <name evidence="8" type="ORF">EV197_3257</name>
</gene>
<evidence type="ECO:0000313" key="8">
    <source>
        <dbReference type="EMBL" id="RZS90726.1"/>
    </source>
</evidence>
<comment type="caution">
    <text evidence="8">The sequence shown here is derived from an EMBL/GenBank/DDBJ whole genome shotgun (WGS) entry which is preliminary data.</text>
</comment>
<dbReference type="GO" id="GO:0008690">
    <property type="term" value="F:3-deoxy-manno-octulosonate cytidylyltransferase activity"/>
    <property type="evidence" value="ECO:0007669"/>
    <property type="project" value="UniProtKB-UniRule"/>
</dbReference>
<organism evidence="8 9">
    <name type="scientific">Aquimarina brevivitae</name>
    <dbReference type="NCBI Taxonomy" id="323412"/>
    <lineage>
        <taxon>Bacteria</taxon>
        <taxon>Pseudomonadati</taxon>
        <taxon>Bacteroidota</taxon>
        <taxon>Flavobacteriia</taxon>
        <taxon>Flavobacteriales</taxon>
        <taxon>Flavobacteriaceae</taxon>
        <taxon>Aquimarina</taxon>
    </lineage>
</organism>
<evidence type="ECO:0000256" key="1">
    <source>
        <dbReference type="ARBA" id="ARBA00022679"/>
    </source>
</evidence>
<dbReference type="Pfam" id="PF02348">
    <property type="entry name" value="CTP_transf_3"/>
    <property type="match status" value="1"/>
</dbReference>
<evidence type="ECO:0000256" key="5">
    <source>
        <dbReference type="HAMAP-Rule" id="MF_00057"/>
    </source>
</evidence>
<dbReference type="PANTHER" id="PTHR42866:SF2">
    <property type="entry name" value="3-DEOXY-MANNO-OCTULOSONATE CYTIDYLYLTRANSFERASE, MITOCHONDRIAL"/>
    <property type="match status" value="1"/>
</dbReference>
<dbReference type="InterPro" id="IPR003329">
    <property type="entry name" value="Cytidylyl_trans"/>
</dbReference>
<evidence type="ECO:0000259" key="7">
    <source>
        <dbReference type="Pfam" id="PF25137"/>
    </source>
</evidence>
<dbReference type="InterPro" id="IPR029044">
    <property type="entry name" value="Nucleotide-diphossugar_trans"/>
</dbReference>
<dbReference type="HAMAP" id="MF_00057">
    <property type="entry name" value="KdsB"/>
    <property type="match status" value="1"/>
</dbReference>
<dbReference type="Gene3D" id="1.20.1090.10">
    <property type="entry name" value="Dehydroquinate synthase-like - alpha domain"/>
    <property type="match status" value="1"/>
</dbReference>
<feature type="domain" description="Alcohol dehydrogenase iron-type/glycerol dehydrogenase GldA" evidence="6">
    <location>
        <begin position="276"/>
        <end position="443"/>
    </location>
</feature>
<protein>
    <recommendedName>
        <fullName evidence="5">3-deoxy-manno-octulosonate cytidylyltransferase</fullName>
        <ecNumber evidence="5">2.7.7.38</ecNumber>
    </recommendedName>
    <alternativeName>
        <fullName evidence="5">CMP-2-keto-3-deoxyoctulosonic acid synthase</fullName>
        <shortName evidence="5">CKS</shortName>
        <shortName evidence="5">CMP-KDO synthase</shortName>
    </alternativeName>
</protein>
<keyword evidence="9" id="KW-1185">Reference proteome</keyword>
<comment type="subcellular location">
    <subcellularLocation>
        <location evidence="5">Cytoplasm</location>
    </subcellularLocation>
</comment>
<dbReference type="Gene3D" id="3.40.50.1970">
    <property type="match status" value="1"/>
</dbReference>
<dbReference type="CDD" id="cd02517">
    <property type="entry name" value="CMP-KDO-Synthetase"/>
    <property type="match status" value="1"/>
</dbReference>
<keyword evidence="3 5" id="KW-0448">Lipopolysaccharide biosynthesis</keyword>
<comment type="pathway">
    <text evidence="5">Nucleotide-sugar biosynthesis; CMP-3-deoxy-D-manno-octulosonate biosynthesis; CMP-3-deoxy-D-manno-octulosonate from 3-deoxy-D-manno-octulosonate and CTP: step 1/1.</text>
</comment>
<sequence>MSRKKLRTIAMIPARYAASRFPGKLMQNLGGKSVIVRTYEAATNTGLFDETFVVTDSEIIYDEIVAQGGKAIMSVKEHSCGSDRIAEAVEHMDIDIVVNVQGDEPFTEKESLEKVLAVFEEEDADRIDLASLMTPMSDWDEIVNPNSVKVIVDKDNYALYFSRSPIPFPRDKEINHVYYKHKGIYAFRKQAILDFYHLPMRSLEASEKIECIRYLEYGKNIKMVETHHEGVEIDTPEDLEKAIRLINKENLLIQEGAVIETKKTTTQHKNFPMVPRVVFGAGSFDQIDEIIGGQRKETAPFIYLIDSVFKTQKQLIEDRLPLQQQDTVVYVSTEEEPKTAQVDAIVAQIKKEYKFAPSGVIGIGGGSVLDLAKAVAIMLKNPGSASDYQGWDLVPNKALYHVGIPTISGTGAEVSRTTVLTGPERKLGINSDYTPFDQVILDPQLIKDVPKDQWFYTGMDCYIHCIESLNGTYLNAFSQSYGEKALDLCKEIFLSDTLPKEEADAKLMMASWHGGMSIAYSQVGVAHAMSYGLAYVLGTKHGIGNCIVFDKLGKYYPEGVRLFKEMKAKHNIELPQGLCANLTDEQLNTMISVALSLEPLWENALGKQWRDKVNEQVLRELYLSL</sequence>
<evidence type="ECO:0000313" key="9">
    <source>
        <dbReference type="Proteomes" id="UP000292262"/>
    </source>
</evidence>
<dbReference type="GO" id="GO:0033468">
    <property type="term" value="P:CMP-keto-3-deoxy-D-manno-octulosonic acid biosynthetic process"/>
    <property type="evidence" value="ECO:0007669"/>
    <property type="project" value="UniProtKB-UniRule"/>
</dbReference>
<comment type="similarity">
    <text evidence="5">Belongs to the KdsB family.</text>
</comment>
<feature type="domain" description="Fe-containing alcohol dehydrogenase-like C-terminal" evidence="7">
    <location>
        <begin position="456"/>
        <end position="558"/>
    </location>
</feature>
<keyword evidence="1 5" id="KW-0808">Transferase</keyword>
<name>A0A4Q7NU63_9FLAO</name>
<dbReference type="SUPFAM" id="SSF53448">
    <property type="entry name" value="Nucleotide-diphospho-sugar transferases"/>
    <property type="match status" value="1"/>
</dbReference>